<organism evidence="2 3">
    <name type="scientific">Paenibacillus agricola</name>
    <dbReference type="NCBI Taxonomy" id="2716264"/>
    <lineage>
        <taxon>Bacteria</taxon>
        <taxon>Bacillati</taxon>
        <taxon>Bacillota</taxon>
        <taxon>Bacilli</taxon>
        <taxon>Bacillales</taxon>
        <taxon>Paenibacillaceae</taxon>
        <taxon>Paenibacillus</taxon>
    </lineage>
</organism>
<keyword evidence="3" id="KW-1185">Reference proteome</keyword>
<accession>A0ABX0IZY7</accession>
<dbReference type="EMBL" id="JAAOIW010000002">
    <property type="protein sequence ID" value="NHN29572.1"/>
    <property type="molecule type" value="Genomic_DNA"/>
</dbReference>
<dbReference type="RefSeq" id="WP_166147656.1">
    <property type="nucleotide sequence ID" value="NZ_JAAOIW010000002.1"/>
</dbReference>
<keyword evidence="1" id="KW-1133">Transmembrane helix</keyword>
<dbReference type="Proteomes" id="UP001165962">
    <property type="component" value="Unassembled WGS sequence"/>
</dbReference>
<evidence type="ECO:0000313" key="3">
    <source>
        <dbReference type="Proteomes" id="UP001165962"/>
    </source>
</evidence>
<evidence type="ECO:0008006" key="4">
    <source>
        <dbReference type="Google" id="ProtNLM"/>
    </source>
</evidence>
<proteinExistence type="predicted"/>
<comment type="caution">
    <text evidence="2">The sequence shown here is derived from an EMBL/GenBank/DDBJ whole genome shotgun (WGS) entry which is preliminary data.</text>
</comment>
<reference evidence="2" key="1">
    <citation type="submission" date="2020-03" db="EMBL/GenBank/DDBJ databases">
        <title>Draft sequencing of Paenibacilllus sp. S3N08.</title>
        <authorList>
            <person name="Kim D.-U."/>
        </authorList>
    </citation>
    <scope>NUCLEOTIDE SEQUENCE</scope>
    <source>
        <strain evidence="2">S3N08</strain>
    </source>
</reference>
<protein>
    <recommendedName>
        <fullName evidence="4">Prepilin-type N-terminal cleavage/methylation domain-containing protein</fullName>
    </recommendedName>
</protein>
<feature type="transmembrane region" description="Helical" evidence="1">
    <location>
        <begin position="43"/>
        <end position="68"/>
    </location>
</feature>
<keyword evidence="1" id="KW-0812">Transmembrane</keyword>
<sequence length="237" mass="26569">MDNQLKDGFMESKHLSVISNENSAALSGKGRVLDEKGMAVVEVLTALVIFTMVTTILYSFLFMGLSMYKRIMAESQIRSQGDAIISQVISELKDAVYVSKGATTNEITFVKRALTASGGFDNEAYINSYRMRMEPIAATNRYGIGVYELLDGEEKLMKRLDLVNPFTFDATYSDTTQAFTVDPHHHQWVEVRLVYKKLVGPMESLVDSPMNNSAQTASLLHNPGYEIHTKIPLFRSY</sequence>
<evidence type="ECO:0000313" key="2">
    <source>
        <dbReference type="EMBL" id="NHN29572.1"/>
    </source>
</evidence>
<name>A0ABX0IZY7_9BACL</name>
<gene>
    <name evidence="2" type="ORF">G9U52_06960</name>
</gene>
<keyword evidence="1" id="KW-0472">Membrane</keyword>
<evidence type="ECO:0000256" key="1">
    <source>
        <dbReference type="SAM" id="Phobius"/>
    </source>
</evidence>